<dbReference type="InterPro" id="IPR004515">
    <property type="entry name" value="Phosphoheptose_Isoase"/>
</dbReference>
<dbReference type="PROSITE" id="PS51464">
    <property type="entry name" value="SIS"/>
    <property type="match status" value="1"/>
</dbReference>
<dbReference type="AlphaFoldDB" id="A0A3B0QUU5"/>
<dbReference type="InterPro" id="IPR001347">
    <property type="entry name" value="SIS_dom"/>
</dbReference>
<keyword evidence="9 12" id="KW-0413">Isomerase</keyword>
<proteinExistence type="inferred from homology"/>
<dbReference type="GO" id="GO:0097367">
    <property type="term" value="F:carbohydrate derivative binding"/>
    <property type="evidence" value="ECO:0007669"/>
    <property type="project" value="InterPro"/>
</dbReference>
<accession>A0A3B0QUU5</accession>
<dbReference type="InterPro" id="IPR046348">
    <property type="entry name" value="SIS_dom_sf"/>
</dbReference>
<comment type="similarity">
    <text evidence="4">Belongs to the SIS family. GmhA subfamily.</text>
</comment>
<feature type="domain" description="SIS" evidence="11">
    <location>
        <begin position="35"/>
        <end position="194"/>
    </location>
</feature>
<keyword evidence="8" id="KW-0862">Zinc</keyword>
<dbReference type="SUPFAM" id="SSF53697">
    <property type="entry name" value="SIS domain"/>
    <property type="match status" value="1"/>
</dbReference>
<dbReference type="Gene3D" id="3.40.50.10490">
    <property type="entry name" value="Glucose-6-phosphate isomerase like protein, domain 1"/>
    <property type="match status" value="1"/>
</dbReference>
<keyword evidence="6" id="KW-0963">Cytoplasm</keyword>
<evidence type="ECO:0000259" key="11">
    <source>
        <dbReference type="PROSITE" id="PS51464"/>
    </source>
</evidence>
<reference evidence="12" key="1">
    <citation type="submission" date="2018-06" db="EMBL/GenBank/DDBJ databases">
        <authorList>
            <person name="Zhirakovskaya E."/>
        </authorList>
    </citation>
    <scope>NUCLEOTIDE SEQUENCE</scope>
</reference>
<dbReference type="GO" id="GO:0005737">
    <property type="term" value="C:cytoplasm"/>
    <property type="evidence" value="ECO:0007669"/>
    <property type="project" value="UniProtKB-SubCell"/>
</dbReference>
<dbReference type="Pfam" id="PF13580">
    <property type="entry name" value="SIS_2"/>
    <property type="match status" value="1"/>
</dbReference>
<dbReference type="GO" id="GO:1901135">
    <property type="term" value="P:carbohydrate derivative metabolic process"/>
    <property type="evidence" value="ECO:0007669"/>
    <property type="project" value="InterPro"/>
</dbReference>
<dbReference type="PANTHER" id="PTHR30390:SF6">
    <property type="entry name" value="DNAA INITIATOR-ASSOCIATING PROTEIN DIAA"/>
    <property type="match status" value="1"/>
</dbReference>
<evidence type="ECO:0000256" key="1">
    <source>
        <dbReference type="ARBA" id="ARBA00000348"/>
    </source>
</evidence>
<gene>
    <name evidence="12" type="ORF">MNBD_DELTA01-490</name>
</gene>
<evidence type="ECO:0000256" key="5">
    <source>
        <dbReference type="ARBA" id="ARBA00012580"/>
    </source>
</evidence>
<dbReference type="EC" id="5.3.1.28" evidence="5"/>
<evidence type="ECO:0000256" key="9">
    <source>
        <dbReference type="ARBA" id="ARBA00023235"/>
    </source>
</evidence>
<evidence type="ECO:0000256" key="10">
    <source>
        <dbReference type="ARBA" id="ARBA00023277"/>
    </source>
</evidence>
<comment type="subcellular location">
    <subcellularLocation>
        <location evidence="3">Cytoplasm</location>
    </subcellularLocation>
</comment>
<protein>
    <recommendedName>
        <fullName evidence="5">D-sedoheptulose-7-phosphate isomerase</fullName>
        <ecNumber evidence="5">5.3.1.28</ecNumber>
    </recommendedName>
</protein>
<evidence type="ECO:0000256" key="4">
    <source>
        <dbReference type="ARBA" id="ARBA00009894"/>
    </source>
</evidence>
<dbReference type="HAMAP" id="MF_00067">
    <property type="entry name" value="GmhA"/>
    <property type="match status" value="1"/>
</dbReference>
<evidence type="ECO:0000256" key="3">
    <source>
        <dbReference type="ARBA" id="ARBA00004496"/>
    </source>
</evidence>
<evidence type="ECO:0000313" key="12">
    <source>
        <dbReference type="EMBL" id="VAV84032.1"/>
    </source>
</evidence>
<comment type="catalytic activity">
    <reaction evidence="1">
        <text>2 D-sedoheptulose 7-phosphate = D-glycero-alpha-D-manno-heptose 7-phosphate + D-glycero-beta-D-manno-heptose 7-phosphate</text>
        <dbReference type="Rhea" id="RHEA:27489"/>
        <dbReference type="ChEBI" id="CHEBI:57483"/>
        <dbReference type="ChEBI" id="CHEBI:60203"/>
        <dbReference type="ChEBI" id="CHEBI:60204"/>
        <dbReference type="EC" id="5.3.1.28"/>
    </reaction>
</comment>
<keyword evidence="10" id="KW-0119">Carbohydrate metabolism</keyword>
<dbReference type="EMBL" id="UOEA01000059">
    <property type="protein sequence ID" value="VAV84032.1"/>
    <property type="molecule type" value="Genomic_DNA"/>
</dbReference>
<evidence type="ECO:0000256" key="7">
    <source>
        <dbReference type="ARBA" id="ARBA00022723"/>
    </source>
</evidence>
<dbReference type="CDD" id="cd05006">
    <property type="entry name" value="SIS_GmhA"/>
    <property type="match status" value="1"/>
</dbReference>
<sequence length="194" mass="20362">MEAMIVRAFGESIEAKRAFFNEANVEAITKAATLVSDAFKAGGKLMIVGNGGSAADAQHLVAEFVNRFQIERPPLPALALTTDSSVITSIGNDYDYSLIFSKQVKALGKEGDVLLAISTSGNSTNVIEAVVAAKALGIKTITMTGGDGGALAKQADIALNVEVAVTARVQEVHITIGHIICELVDYILFEQVPV</sequence>
<evidence type="ECO:0000256" key="6">
    <source>
        <dbReference type="ARBA" id="ARBA00022490"/>
    </source>
</evidence>
<organism evidence="12">
    <name type="scientific">hydrothermal vent metagenome</name>
    <dbReference type="NCBI Taxonomy" id="652676"/>
    <lineage>
        <taxon>unclassified sequences</taxon>
        <taxon>metagenomes</taxon>
        <taxon>ecological metagenomes</taxon>
    </lineage>
</organism>
<dbReference type="PANTHER" id="PTHR30390">
    <property type="entry name" value="SEDOHEPTULOSE 7-PHOSPHATE ISOMERASE / DNAA INITIATOR-ASSOCIATING FACTOR FOR REPLICATION INITIATION"/>
    <property type="match status" value="1"/>
</dbReference>
<dbReference type="GO" id="GO:0046872">
    <property type="term" value="F:metal ion binding"/>
    <property type="evidence" value="ECO:0007669"/>
    <property type="project" value="UniProtKB-KW"/>
</dbReference>
<dbReference type="GO" id="GO:0008968">
    <property type="term" value="F:D-sedoheptulose 7-phosphate isomerase activity"/>
    <property type="evidence" value="ECO:0007669"/>
    <property type="project" value="InterPro"/>
</dbReference>
<name>A0A3B0QUU5_9ZZZZ</name>
<dbReference type="InterPro" id="IPR050099">
    <property type="entry name" value="SIS_GmhA/DiaA_subfam"/>
</dbReference>
<evidence type="ECO:0000256" key="8">
    <source>
        <dbReference type="ARBA" id="ARBA00022833"/>
    </source>
</evidence>
<comment type="cofactor">
    <cofactor evidence="2">
        <name>Zn(2+)</name>
        <dbReference type="ChEBI" id="CHEBI:29105"/>
    </cofactor>
</comment>
<keyword evidence="7" id="KW-0479">Metal-binding</keyword>
<dbReference type="InterPro" id="IPR035461">
    <property type="entry name" value="GmhA/DiaA"/>
</dbReference>
<evidence type="ECO:0000256" key="2">
    <source>
        <dbReference type="ARBA" id="ARBA00001947"/>
    </source>
</evidence>